<dbReference type="Gene3D" id="1.10.287.130">
    <property type="match status" value="1"/>
</dbReference>
<dbReference type="FunFam" id="3.30.565.10:FF:000023">
    <property type="entry name" value="PAS domain-containing sensor histidine kinase"/>
    <property type="match status" value="1"/>
</dbReference>
<keyword evidence="8" id="KW-0418">Kinase</keyword>
<dbReference type="SUPFAM" id="SSF47384">
    <property type="entry name" value="Homodimeric domain of signal transducing histidine kinase"/>
    <property type="match status" value="1"/>
</dbReference>
<evidence type="ECO:0000256" key="6">
    <source>
        <dbReference type="ARBA" id="ARBA00022679"/>
    </source>
</evidence>
<keyword evidence="4" id="KW-1003">Cell membrane</keyword>
<gene>
    <name evidence="14" type="ORF">METZ01_LOCUS22706</name>
</gene>
<keyword evidence="7" id="KW-0547">Nucleotide-binding</keyword>
<dbReference type="SMART" id="SM00387">
    <property type="entry name" value="HATPase_c"/>
    <property type="match status" value="1"/>
</dbReference>
<dbReference type="AlphaFoldDB" id="A0A381PS36"/>
<sequence length="361" mass="41193">MNNSKAISILFGSIVGLITTLTAFILGVDAGIKLVSAAIISFSTSTLLFAIITENLFDKKIKKIYDSFQKIRNKEFDTIAGDRSLLKEINPLKGINTEIFDYAKLKQLEIDELENLERYRKEFLQNVSHELKTPIFAAQGFVHTLLDNADVPEDIRSDFLKKAAKSLDHLDLLVKDLLTISQMESGDIKMKMENFDIISLIKESLDQLEPRAYSRNIKLVYKKNENKSIVVFADYYRIYQVIKNLVTNSIKYSDSNSKVLVECEKRKKIVRIIIKDKGKGIPKNDRKRIFERFYRVDKSRSKQRGGTGLGLAIVKHIIEGHNSKIKLSSKTNIGSEFSFNLKLAKKGKIKKKKISKILPKI</sequence>
<dbReference type="GO" id="GO:0005886">
    <property type="term" value="C:plasma membrane"/>
    <property type="evidence" value="ECO:0007669"/>
    <property type="project" value="UniProtKB-SubCell"/>
</dbReference>
<dbReference type="PANTHER" id="PTHR45453:SF1">
    <property type="entry name" value="PHOSPHATE REGULON SENSOR PROTEIN PHOR"/>
    <property type="match status" value="1"/>
</dbReference>
<dbReference type="Pfam" id="PF02518">
    <property type="entry name" value="HATPase_c"/>
    <property type="match status" value="1"/>
</dbReference>
<dbReference type="SMART" id="SM00388">
    <property type="entry name" value="HisKA"/>
    <property type="match status" value="1"/>
</dbReference>
<keyword evidence="6" id="KW-0808">Transferase</keyword>
<dbReference type="EC" id="2.7.13.3" evidence="3"/>
<evidence type="ECO:0000259" key="13">
    <source>
        <dbReference type="PROSITE" id="PS50109"/>
    </source>
</evidence>
<dbReference type="PROSITE" id="PS50109">
    <property type="entry name" value="HIS_KIN"/>
    <property type="match status" value="1"/>
</dbReference>
<accession>A0A381PS36</accession>
<evidence type="ECO:0000256" key="11">
    <source>
        <dbReference type="ARBA" id="ARBA00023136"/>
    </source>
</evidence>
<dbReference type="EMBL" id="UINC01001072">
    <property type="protein sequence ID" value="SUZ69852.1"/>
    <property type="molecule type" value="Genomic_DNA"/>
</dbReference>
<evidence type="ECO:0000256" key="7">
    <source>
        <dbReference type="ARBA" id="ARBA00022741"/>
    </source>
</evidence>
<comment type="subcellular location">
    <subcellularLocation>
        <location evidence="2">Cell membrane</location>
    </subcellularLocation>
</comment>
<dbReference type="InterPro" id="IPR050351">
    <property type="entry name" value="BphY/WalK/GraS-like"/>
</dbReference>
<dbReference type="Pfam" id="PF00512">
    <property type="entry name" value="HisKA"/>
    <property type="match status" value="1"/>
</dbReference>
<dbReference type="PANTHER" id="PTHR45453">
    <property type="entry name" value="PHOSPHATE REGULON SENSOR PROTEIN PHOR"/>
    <property type="match status" value="1"/>
</dbReference>
<dbReference type="InterPro" id="IPR003661">
    <property type="entry name" value="HisK_dim/P_dom"/>
</dbReference>
<evidence type="ECO:0000313" key="14">
    <source>
        <dbReference type="EMBL" id="SUZ69852.1"/>
    </source>
</evidence>
<dbReference type="SUPFAM" id="SSF55874">
    <property type="entry name" value="ATPase domain of HSP90 chaperone/DNA topoisomerase II/histidine kinase"/>
    <property type="match status" value="1"/>
</dbReference>
<proteinExistence type="predicted"/>
<comment type="catalytic activity">
    <reaction evidence="1">
        <text>ATP + protein L-histidine = ADP + protein N-phospho-L-histidine.</text>
        <dbReference type="EC" id="2.7.13.3"/>
    </reaction>
</comment>
<evidence type="ECO:0000256" key="1">
    <source>
        <dbReference type="ARBA" id="ARBA00000085"/>
    </source>
</evidence>
<evidence type="ECO:0000256" key="2">
    <source>
        <dbReference type="ARBA" id="ARBA00004236"/>
    </source>
</evidence>
<dbReference type="GO" id="GO:0005524">
    <property type="term" value="F:ATP binding"/>
    <property type="evidence" value="ECO:0007669"/>
    <property type="project" value="UniProtKB-KW"/>
</dbReference>
<dbReference type="GO" id="GO:0004721">
    <property type="term" value="F:phosphoprotein phosphatase activity"/>
    <property type="evidence" value="ECO:0007669"/>
    <property type="project" value="TreeGrafter"/>
</dbReference>
<dbReference type="InterPro" id="IPR036097">
    <property type="entry name" value="HisK_dim/P_sf"/>
</dbReference>
<dbReference type="InterPro" id="IPR003594">
    <property type="entry name" value="HATPase_dom"/>
</dbReference>
<reference evidence="14" key="1">
    <citation type="submission" date="2018-05" db="EMBL/GenBank/DDBJ databases">
        <authorList>
            <person name="Lanie J.A."/>
            <person name="Ng W.-L."/>
            <person name="Kazmierczak K.M."/>
            <person name="Andrzejewski T.M."/>
            <person name="Davidsen T.M."/>
            <person name="Wayne K.J."/>
            <person name="Tettelin H."/>
            <person name="Glass J.I."/>
            <person name="Rusch D."/>
            <person name="Podicherti R."/>
            <person name="Tsui H.-C.T."/>
            <person name="Winkler M.E."/>
        </authorList>
    </citation>
    <scope>NUCLEOTIDE SEQUENCE</scope>
</reference>
<protein>
    <recommendedName>
        <fullName evidence="3">histidine kinase</fullName>
        <ecNumber evidence="3">2.7.13.3</ecNumber>
    </recommendedName>
</protein>
<keyword evidence="12" id="KW-1133">Transmembrane helix</keyword>
<evidence type="ECO:0000256" key="4">
    <source>
        <dbReference type="ARBA" id="ARBA00022475"/>
    </source>
</evidence>
<organism evidence="14">
    <name type="scientific">marine metagenome</name>
    <dbReference type="NCBI Taxonomy" id="408172"/>
    <lineage>
        <taxon>unclassified sequences</taxon>
        <taxon>metagenomes</taxon>
        <taxon>ecological metagenomes</taxon>
    </lineage>
</organism>
<dbReference type="InterPro" id="IPR036890">
    <property type="entry name" value="HATPase_C_sf"/>
</dbReference>
<dbReference type="GO" id="GO:0000155">
    <property type="term" value="F:phosphorelay sensor kinase activity"/>
    <property type="evidence" value="ECO:0007669"/>
    <property type="project" value="InterPro"/>
</dbReference>
<evidence type="ECO:0000256" key="3">
    <source>
        <dbReference type="ARBA" id="ARBA00012438"/>
    </source>
</evidence>
<dbReference type="PRINTS" id="PR00344">
    <property type="entry name" value="BCTRLSENSOR"/>
</dbReference>
<evidence type="ECO:0000256" key="9">
    <source>
        <dbReference type="ARBA" id="ARBA00022840"/>
    </source>
</evidence>
<evidence type="ECO:0000256" key="12">
    <source>
        <dbReference type="SAM" id="Phobius"/>
    </source>
</evidence>
<dbReference type="GO" id="GO:0016036">
    <property type="term" value="P:cellular response to phosphate starvation"/>
    <property type="evidence" value="ECO:0007669"/>
    <property type="project" value="TreeGrafter"/>
</dbReference>
<keyword evidence="10" id="KW-0902">Two-component regulatory system</keyword>
<evidence type="ECO:0000256" key="8">
    <source>
        <dbReference type="ARBA" id="ARBA00022777"/>
    </source>
</evidence>
<keyword evidence="12" id="KW-0812">Transmembrane</keyword>
<dbReference type="CDD" id="cd00082">
    <property type="entry name" value="HisKA"/>
    <property type="match status" value="1"/>
</dbReference>
<dbReference type="Gene3D" id="3.30.565.10">
    <property type="entry name" value="Histidine kinase-like ATPase, C-terminal domain"/>
    <property type="match status" value="1"/>
</dbReference>
<feature type="transmembrane region" description="Helical" evidence="12">
    <location>
        <begin position="7"/>
        <end position="28"/>
    </location>
</feature>
<dbReference type="InterPro" id="IPR004358">
    <property type="entry name" value="Sig_transdc_His_kin-like_C"/>
</dbReference>
<keyword evidence="9" id="KW-0067">ATP-binding</keyword>
<feature type="transmembrane region" description="Helical" evidence="12">
    <location>
        <begin position="34"/>
        <end position="53"/>
    </location>
</feature>
<evidence type="ECO:0000256" key="5">
    <source>
        <dbReference type="ARBA" id="ARBA00022553"/>
    </source>
</evidence>
<dbReference type="InterPro" id="IPR005467">
    <property type="entry name" value="His_kinase_dom"/>
</dbReference>
<keyword evidence="11 12" id="KW-0472">Membrane</keyword>
<name>A0A381PS36_9ZZZZ</name>
<keyword evidence="5" id="KW-0597">Phosphoprotein</keyword>
<feature type="domain" description="Histidine kinase" evidence="13">
    <location>
        <begin position="126"/>
        <end position="345"/>
    </location>
</feature>
<evidence type="ECO:0000256" key="10">
    <source>
        <dbReference type="ARBA" id="ARBA00023012"/>
    </source>
</evidence>
<dbReference type="CDD" id="cd00075">
    <property type="entry name" value="HATPase"/>
    <property type="match status" value="1"/>
</dbReference>